<proteinExistence type="predicted"/>
<evidence type="ECO:0000313" key="2">
    <source>
        <dbReference type="EMBL" id="MFD3003167.1"/>
    </source>
</evidence>
<keyword evidence="1" id="KW-0732">Signal</keyword>
<dbReference type="RefSeq" id="WP_377490014.1">
    <property type="nucleotide sequence ID" value="NZ_JBHUOX010000025.1"/>
</dbReference>
<name>A0ABW6C193_9BACT</name>
<protein>
    <submittedName>
        <fullName evidence="2">Conjugal transfer protein TraI</fullName>
    </submittedName>
</protein>
<dbReference type="EMBL" id="JBHUOX010000025">
    <property type="protein sequence ID" value="MFD3003167.1"/>
    <property type="molecule type" value="Genomic_DNA"/>
</dbReference>
<organism evidence="2 3">
    <name type="scientific">Pontibacter toksunensis</name>
    <dbReference type="NCBI Taxonomy" id="1332631"/>
    <lineage>
        <taxon>Bacteria</taxon>
        <taxon>Pseudomonadati</taxon>
        <taxon>Bacteroidota</taxon>
        <taxon>Cytophagia</taxon>
        <taxon>Cytophagales</taxon>
        <taxon>Hymenobacteraceae</taxon>
        <taxon>Pontibacter</taxon>
    </lineage>
</organism>
<evidence type="ECO:0000256" key="1">
    <source>
        <dbReference type="SAM" id="SignalP"/>
    </source>
</evidence>
<sequence>MRRHFTRAWLVCLLLFFAAGVRQRAQAQDPITEVIKAGVKKAIVAVDLKIQRLQNETIWLQNAQKVLENKLSELRLTEIADWTERQRQLYAGYYEELWKVKAAIAYYGQVRDIIRQQAALVAEYKRAYALFRDDSNFSAGELDYMQQVYTGILGESVKDLDQVLLAVNSFATQMSDGERLALIHRVAESIGRHYSDLREFNEQGIRLSLQRAREENDLQRVRQLYGLQ</sequence>
<feature type="chain" id="PRO_5045891165" evidence="1">
    <location>
        <begin position="28"/>
        <end position="228"/>
    </location>
</feature>
<reference evidence="3" key="1">
    <citation type="journal article" date="2019" name="Int. J. Syst. Evol. Microbiol.">
        <title>The Global Catalogue of Microorganisms (GCM) 10K type strain sequencing project: providing services to taxonomists for standard genome sequencing and annotation.</title>
        <authorList>
            <consortium name="The Broad Institute Genomics Platform"/>
            <consortium name="The Broad Institute Genome Sequencing Center for Infectious Disease"/>
            <person name="Wu L."/>
            <person name="Ma J."/>
        </authorList>
    </citation>
    <scope>NUCLEOTIDE SEQUENCE [LARGE SCALE GENOMIC DNA]</scope>
    <source>
        <strain evidence="3">KCTC 23984</strain>
    </source>
</reference>
<feature type="signal peptide" evidence="1">
    <location>
        <begin position="1"/>
        <end position="27"/>
    </location>
</feature>
<accession>A0ABW6C193</accession>
<dbReference type="Proteomes" id="UP001597641">
    <property type="component" value="Unassembled WGS sequence"/>
</dbReference>
<evidence type="ECO:0000313" key="3">
    <source>
        <dbReference type="Proteomes" id="UP001597641"/>
    </source>
</evidence>
<comment type="caution">
    <text evidence="2">The sequence shown here is derived from an EMBL/GenBank/DDBJ whole genome shotgun (WGS) entry which is preliminary data.</text>
</comment>
<gene>
    <name evidence="2" type="ORF">ACFS7Z_22585</name>
</gene>
<keyword evidence="3" id="KW-1185">Reference proteome</keyword>